<dbReference type="Proteomes" id="UP000004968">
    <property type="component" value="Unassembled WGS sequence"/>
</dbReference>
<evidence type="ECO:0000313" key="1">
    <source>
        <dbReference type="EMBL" id="EFD00386.1"/>
    </source>
</evidence>
<comment type="caution">
    <text evidence="1">The sequence shown here is derived from an EMBL/GenBank/DDBJ whole genome shotgun (WGS) entry which is preliminary data.</text>
</comment>
<accession>D3ACS4</accession>
<gene>
    <name evidence="1" type="ORF">CLOSTHATH_01402</name>
</gene>
<protein>
    <submittedName>
        <fullName evidence="1">Uncharacterized protein</fullName>
    </submittedName>
</protein>
<evidence type="ECO:0000313" key="2">
    <source>
        <dbReference type="Proteomes" id="UP000004968"/>
    </source>
</evidence>
<dbReference type="AlphaFoldDB" id="D3ACS4"/>
<name>D3ACS4_9FIRM</name>
<dbReference type="EMBL" id="ACIO01000091">
    <property type="protein sequence ID" value="EFD00386.1"/>
    <property type="molecule type" value="Genomic_DNA"/>
</dbReference>
<sequence>MRKAANGFSHPCSLFPAISITRNRRFFLLLLRKVCAFYGVAHD</sequence>
<dbReference type="HOGENOM" id="CLU_3234604_0_0_9"/>
<reference evidence="1 2" key="1">
    <citation type="submission" date="2010-01" db="EMBL/GenBank/DDBJ databases">
        <authorList>
            <person name="Weinstock G."/>
            <person name="Sodergren E."/>
            <person name="Clifton S."/>
            <person name="Fulton L."/>
            <person name="Fulton B."/>
            <person name="Courtney L."/>
            <person name="Fronick C."/>
            <person name="Harrison M."/>
            <person name="Strong C."/>
            <person name="Farmer C."/>
            <person name="Delahaunty K."/>
            <person name="Markovic C."/>
            <person name="Hall O."/>
            <person name="Minx P."/>
            <person name="Tomlinson C."/>
            <person name="Mitreva M."/>
            <person name="Nelson J."/>
            <person name="Hou S."/>
            <person name="Wollam A."/>
            <person name="Pepin K.H."/>
            <person name="Johnson M."/>
            <person name="Bhonagiri V."/>
            <person name="Nash W.E."/>
            <person name="Warren W."/>
            <person name="Chinwalla A."/>
            <person name="Mardis E.R."/>
            <person name="Wilson R.K."/>
        </authorList>
    </citation>
    <scope>NUCLEOTIDE SEQUENCE [LARGE SCALE GENOMIC DNA]</scope>
    <source>
        <strain evidence="1 2">DSM 13479</strain>
    </source>
</reference>
<proteinExistence type="predicted"/>
<organism evidence="1 2">
    <name type="scientific">Hungatella hathewayi DSM 13479</name>
    <dbReference type="NCBI Taxonomy" id="566550"/>
    <lineage>
        <taxon>Bacteria</taxon>
        <taxon>Bacillati</taxon>
        <taxon>Bacillota</taxon>
        <taxon>Clostridia</taxon>
        <taxon>Lachnospirales</taxon>
        <taxon>Lachnospiraceae</taxon>
        <taxon>Hungatella</taxon>
    </lineage>
</organism>